<dbReference type="PANTHER" id="PTHR46060:SF1">
    <property type="entry name" value="MARINER MOS1 TRANSPOSASE-LIKE PROTEIN"/>
    <property type="match status" value="1"/>
</dbReference>
<dbReference type="AlphaFoldDB" id="A0A8X7C7S5"/>
<protein>
    <recommendedName>
        <fullName evidence="3">Histone-lysine N-methyltransferase SETMAR</fullName>
    </recommendedName>
</protein>
<accession>A0A8X7C7S5</accession>
<dbReference type="OrthoDB" id="6435573at2759"/>
<name>A0A8X7C7S5_9ARAC</name>
<evidence type="ECO:0008006" key="3">
    <source>
        <dbReference type="Google" id="ProtNLM"/>
    </source>
</evidence>
<comment type="caution">
    <text evidence="1">The sequence shown here is derived from an EMBL/GenBank/DDBJ whole genome shotgun (WGS) entry which is preliminary data.</text>
</comment>
<dbReference type="Proteomes" id="UP000886998">
    <property type="component" value="Unassembled WGS sequence"/>
</dbReference>
<dbReference type="Gene3D" id="3.30.420.10">
    <property type="entry name" value="Ribonuclease H-like superfamily/Ribonuclease H"/>
    <property type="match status" value="1"/>
</dbReference>
<dbReference type="PANTHER" id="PTHR46060">
    <property type="entry name" value="MARINER MOS1 TRANSPOSASE-LIKE PROTEIN"/>
    <property type="match status" value="1"/>
</dbReference>
<gene>
    <name evidence="1" type="ORF">TNIN_479261</name>
</gene>
<reference evidence="1" key="1">
    <citation type="submission" date="2020-08" db="EMBL/GenBank/DDBJ databases">
        <title>Multicomponent nature underlies the extraordinary mechanical properties of spider dragline silk.</title>
        <authorList>
            <person name="Kono N."/>
            <person name="Nakamura H."/>
            <person name="Mori M."/>
            <person name="Yoshida Y."/>
            <person name="Ohtoshi R."/>
            <person name="Malay A.D."/>
            <person name="Moran D.A.P."/>
            <person name="Tomita M."/>
            <person name="Numata K."/>
            <person name="Arakawa K."/>
        </authorList>
    </citation>
    <scope>NUCLEOTIDE SEQUENCE</scope>
</reference>
<organism evidence="1 2">
    <name type="scientific">Trichonephila inaurata madagascariensis</name>
    <dbReference type="NCBI Taxonomy" id="2747483"/>
    <lineage>
        <taxon>Eukaryota</taxon>
        <taxon>Metazoa</taxon>
        <taxon>Ecdysozoa</taxon>
        <taxon>Arthropoda</taxon>
        <taxon>Chelicerata</taxon>
        <taxon>Arachnida</taxon>
        <taxon>Araneae</taxon>
        <taxon>Araneomorphae</taxon>
        <taxon>Entelegynae</taxon>
        <taxon>Araneoidea</taxon>
        <taxon>Nephilidae</taxon>
        <taxon>Trichonephila</taxon>
        <taxon>Trichonephila inaurata</taxon>
    </lineage>
</organism>
<dbReference type="InterPro" id="IPR052709">
    <property type="entry name" value="Transposase-MT_Hybrid"/>
</dbReference>
<proteinExistence type="predicted"/>
<dbReference type="EMBL" id="BMAV01011026">
    <property type="protein sequence ID" value="GFY56537.1"/>
    <property type="molecule type" value="Genomic_DNA"/>
</dbReference>
<dbReference type="GO" id="GO:0003676">
    <property type="term" value="F:nucleic acid binding"/>
    <property type="evidence" value="ECO:0007669"/>
    <property type="project" value="InterPro"/>
</dbReference>
<evidence type="ECO:0000313" key="1">
    <source>
        <dbReference type="EMBL" id="GFY56537.1"/>
    </source>
</evidence>
<dbReference type="InterPro" id="IPR036397">
    <property type="entry name" value="RNaseH_sf"/>
</dbReference>
<evidence type="ECO:0000313" key="2">
    <source>
        <dbReference type="Proteomes" id="UP000886998"/>
    </source>
</evidence>
<sequence>MGKLRDLGYNLLSHHPYSPDLGLSDFHLFPNLTNFFSGKLFASNEEVERAVDGYLHRLPDSPFRELLLMLEKR</sequence>
<keyword evidence="2" id="KW-1185">Reference proteome</keyword>